<evidence type="ECO:0000313" key="6">
    <source>
        <dbReference type="Proteomes" id="UP000321947"/>
    </source>
</evidence>
<feature type="region of interest" description="Disordered" evidence="1">
    <location>
        <begin position="1"/>
        <end position="70"/>
    </location>
</feature>
<gene>
    <name evidence="4" type="ORF">E5676_scaffold1610G00250</name>
    <name evidence="3" type="ORF">E6C27_scaffold270G00140</name>
</gene>
<sequence>MTEYARRKTTTAATDLDEEPGSIKYESRNSTAATPGSSSKMKENGGKKFLNESTGEEGSEESKKKEKEEDDKIVDRSKFKKVEISVFRGNDPNSWLFKADRYFQIYKLTDSKKIVSVISFDGPSLDWFRSQEERDKFKDWSDLKIQLLERFRSIREGSLYGRFFAIKQTTTVEEYLNLFDRLVVPLSDLSNRVLEETFMNGLFLWIRAEVEYYEPVGLPKMMR</sequence>
<evidence type="ECO:0000313" key="4">
    <source>
        <dbReference type="EMBL" id="TYK14785.1"/>
    </source>
</evidence>
<dbReference type="Pfam" id="PF03732">
    <property type="entry name" value="Retrotrans_gag"/>
    <property type="match status" value="1"/>
</dbReference>
<dbReference type="InterPro" id="IPR005162">
    <property type="entry name" value="Retrotrans_gag_dom"/>
</dbReference>
<evidence type="ECO:0000313" key="5">
    <source>
        <dbReference type="Proteomes" id="UP000321393"/>
    </source>
</evidence>
<reference evidence="5 6" key="1">
    <citation type="submission" date="2019-08" db="EMBL/GenBank/DDBJ databases">
        <title>Draft genome sequences of two oriental melons (Cucumis melo L. var makuwa).</title>
        <authorList>
            <person name="Kwon S.-Y."/>
        </authorList>
    </citation>
    <scope>NUCLEOTIDE SEQUENCE [LARGE SCALE GENOMIC DNA]</scope>
    <source>
        <strain evidence="6">cv. Chang Bougi</strain>
        <strain evidence="5">cv. SW 3</strain>
        <tissue evidence="4">Leaf</tissue>
    </source>
</reference>
<dbReference type="OrthoDB" id="1749511at2759"/>
<accession>A0A5D3CTG0</accession>
<dbReference type="EMBL" id="SSTE01018746">
    <property type="protein sequence ID" value="KAA0038184.1"/>
    <property type="molecule type" value="Genomic_DNA"/>
</dbReference>
<proteinExistence type="predicted"/>
<organism evidence="4 6">
    <name type="scientific">Cucumis melo var. makuwa</name>
    <name type="common">Oriental melon</name>
    <dbReference type="NCBI Taxonomy" id="1194695"/>
    <lineage>
        <taxon>Eukaryota</taxon>
        <taxon>Viridiplantae</taxon>
        <taxon>Streptophyta</taxon>
        <taxon>Embryophyta</taxon>
        <taxon>Tracheophyta</taxon>
        <taxon>Spermatophyta</taxon>
        <taxon>Magnoliopsida</taxon>
        <taxon>eudicotyledons</taxon>
        <taxon>Gunneridae</taxon>
        <taxon>Pentapetalae</taxon>
        <taxon>rosids</taxon>
        <taxon>fabids</taxon>
        <taxon>Cucurbitales</taxon>
        <taxon>Cucurbitaceae</taxon>
        <taxon>Benincaseae</taxon>
        <taxon>Cucumis</taxon>
    </lineage>
</organism>
<dbReference type="AlphaFoldDB" id="A0A5D3CTG0"/>
<protein>
    <submittedName>
        <fullName evidence="4">Transposon Tf2-1 polyprotein isoform X1</fullName>
    </submittedName>
</protein>
<dbReference type="EMBL" id="SSTD01009053">
    <property type="protein sequence ID" value="TYK14785.1"/>
    <property type="molecule type" value="Genomic_DNA"/>
</dbReference>
<evidence type="ECO:0000256" key="1">
    <source>
        <dbReference type="SAM" id="MobiDB-lite"/>
    </source>
</evidence>
<evidence type="ECO:0000313" key="3">
    <source>
        <dbReference type="EMBL" id="KAA0038184.1"/>
    </source>
</evidence>
<evidence type="ECO:0000259" key="2">
    <source>
        <dbReference type="Pfam" id="PF03732"/>
    </source>
</evidence>
<dbReference type="Proteomes" id="UP000321393">
    <property type="component" value="Unassembled WGS sequence"/>
</dbReference>
<feature type="compositionally biased region" description="Polar residues" evidence="1">
    <location>
        <begin position="28"/>
        <end position="39"/>
    </location>
</feature>
<name>A0A5D3CTG0_CUCMM</name>
<comment type="caution">
    <text evidence="4">The sequence shown here is derived from an EMBL/GenBank/DDBJ whole genome shotgun (WGS) entry which is preliminary data.</text>
</comment>
<feature type="compositionally biased region" description="Basic and acidic residues" evidence="1">
    <location>
        <begin position="40"/>
        <end position="50"/>
    </location>
</feature>
<feature type="domain" description="Retrotransposon gag" evidence="2">
    <location>
        <begin position="117"/>
        <end position="202"/>
    </location>
</feature>
<dbReference type="Proteomes" id="UP000321947">
    <property type="component" value="Unassembled WGS sequence"/>
</dbReference>